<protein>
    <submittedName>
        <fullName evidence="1">Chromosome segregation in meiosis protein 2</fullName>
    </submittedName>
</protein>
<dbReference type="Pfam" id="PF16834">
    <property type="entry name" value="CSM2"/>
    <property type="match status" value="1"/>
</dbReference>
<dbReference type="Proteomes" id="UP001623330">
    <property type="component" value="Unassembled WGS sequence"/>
</dbReference>
<name>A0ABR4NZ36_9SACH</name>
<evidence type="ECO:0000313" key="2">
    <source>
        <dbReference type="Proteomes" id="UP001623330"/>
    </source>
</evidence>
<dbReference type="EMBL" id="JBEVYD010000003">
    <property type="protein sequence ID" value="KAL3234434.1"/>
    <property type="molecule type" value="Genomic_DNA"/>
</dbReference>
<dbReference type="InterPro" id="IPR027417">
    <property type="entry name" value="P-loop_NTPase"/>
</dbReference>
<reference evidence="1 2" key="1">
    <citation type="submission" date="2024-05" db="EMBL/GenBank/DDBJ databases">
        <title>Long read based assembly of the Candida bracarensis genome reveals expanded adhesin content.</title>
        <authorList>
            <person name="Marcet-Houben M."/>
            <person name="Ksiezopolska E."/>
            <person name="Gabaldon T."/>
        </authorList>
    </citation>
    <scope>NUCLEOTIDE SEQUENCE [LARGE SCALE GENOMIC DNA]</scope>
    <source>
        <strain evidence="1 2">CBM6</strain>
    </source>
</reference>
<keyword evidence="2" id="KW-1185">Reference proteome</keyword>
<comment type="caution">
    <text evidence="1">The sequence shown here is derived from an EMBL/GenBank/DDBJ whole genome shotgun (WGS) entry which is preliminary data.</text>
</comment>
<dbReference type="InterPro" id="IPR031783">
    <property type="entry name" value="Csm2"/>
</dbReference>
<gene>
    <name evidence="1" type="ORF">RNJ44_03196</name>
</gene>
<organism evidence="1 2">
    <name type="scientific">Nakaseomyces bracarensis</name>
    <dbReference type="NCBI Taxonomy" id="273131"/>
    <lineage>
        <taxon>Eukaryota</taxon>
        <taxon>Fungi</taxon>
        <taxon>Dikarya</taxon>
        <taxon>Ascomycota</taxon>
        <taxon>Saccharomycotina</taxon>
        <taxon>Saccharomycetes</taxon>
        <taxon>Saccharomycetales</taxon>
        <taxon>Saccharomycetaceae</taxon>
        <taxon>Nakaseomyces</taxon>
    </lineage>
</organism>
<dbReference type="Gene3D" id="3.40.50.300">
    <property type="entry name" value="P-loop containing nucleotide triphosphate hydrolases"/>
    <property type="match status" value="1"/>
</dbReference>
<accession>A0ABR4NZ36</accession>
<proteinExistence type="predicted"/>
<evidence type="ECO:0000313" key="1">
    <source>
        <dbReference type="EMBL" id="KAL3234434.1"/>
    </source>
</evidence>
<sequence>MIGSFDNLNLITLWATSHESYLAQYIYEFLVTSESDNNEINDGKRLREVYFIDSIDSFPLQQFQRCVDDTTKHVYDHIRINNCLNLSELQEIIKKITETLVLRKIHNKKTKEMEPLEILCIFNGLDVIFRSTTVNQSAESTNQQMREIMLKIRQLCNEYDETPITFKVVLLFNRNDVIGLLPKERISRLQQQKRLKYSSVMEGNSVGDYIGKYYCDDVII</sequence>